<sequence>MSTTAAESNAAPKQLPPPNSDFYHFAETLSEGERAVLQRVRTFMESSVAPIINKYWVEDAFPFEVIPGFKELGIGGLGIEGHGCVGGSQLLFGLAMMEMARVDASIATFFGVHTGLAMGSIEIAGSQEQKQKWLPPMARMEKIGCFGLTEPLVGSGAGGGLTTTVKREGDTWVLNGQKRWIGNAPWCDISIIWARDVDDNQVKGFIVENKTTPGFSVEKMLGKVALKVVQNGQITMKDCRVPEANRLAAGVQSFRDTARVLRGTRYVVGWETTGCQMGAYEHALKYAQERLQFGKPIASFQLIQELLAKMLANITACQAMVVRTAQLADEGRLTDQQAALSKAFTTARTRETVSWARELLGGNGILADYNVARFFADAEALYSYEGTFQMQNLIVGKAITGFSAFI</sequence>
<accession>A0A4R5LCK6</accession>
<feature type="domain" description="Acyl-CoA dehydrogenase/oxidase N-terminal" evidence="7">
    <location>
        <begin position="31"/>
        <end position="141"/>
    </location>
</feature>
<gene>
    <name evidence="8" type="ORF">E1N52_19790</name>
</gene>
<dbReference type="InterPro" id="IPR013786">
    <property type="entry name" value="AcylCoA_DH/ox_N"/>
</dbReference>
<evidence type="ECO:0000256" key="3">
    <source>
        <dbReference type="ARBA" id="ARBA00022630"/>
    </source>
</evidence>
<dbReference type="InterPro" id="IPR046373">
    <property type="entry name" value="Acyl-CoA_Oxase/DH_mid-dom_sf"/>
</dbReference>
<keyword evidence="3" id="KW-0285">Flavoprotein</keyword>
<dbReference type="Pfam" id="PF00441">
    <property type="entry name" value="Acyl-CoA_dh_1"/>
    <property type="match status" value="1"/>
</dbReference>
<protein>
    <submittedName>
        <fullName evidence="8">Acyl-CoA dehydrogenase</fullName>
    </submittedName>
</protein>
<evidence type="ECO:0000313" key="9">
    <source>
        <dbReference type="Proteomes" id="UP000295606"/>
    </source>
</evidence>
<dbReference type="PANTHER" id="PTHR43188:SF1">
    <property type="entry name" value="ACYL-COA DEHYDROGENASE"/>
    <property type="match status" value="1"/>
</dbReference>
<dbReference type="PANTHER" id="PTHR43188">
    <property type="entry name" value="ACYL-COENZYME A OXIDASE"/>
    <property type="match status" value="1"/>
</dbReference>
<evidence type="ECO:0000259" key="7">
    <source>
        <dbReference type="Pfam" id="PF02771"/>
    </source>
</evidence>
<evidence type="ECO:0000256" key="2">
    <source>
        <dbReference type="ARBA" id="ARBA00009347"/>
    </source>
</evidence>
<organism evidence="8 9">
    <name type="scientific">Paraburkholderia guartelaensis</name>
    <dbReference type="NCBI Taxonomy" id="2546446"/>
    <lineage>
        <taxon>Bacteria</taxon>
        <taxon>Pseudomonadati</taxon>
        <taxon>Pseudomonadota</taxon>
        <taxon>Betaproteobacteria</taxon>
        <taxon>Burkholderiales</taxon>
        <taxon>Burkholderiaceae</taxon>
        <taxon>Paraburkholderia</taxon>
    </lineage>
</organism>
<comment type="similarity">
    <text evidence="2">Belongs to the acyl-CoA dehydrogenase family.</text>
</comment>
<dbReference type="InterPro" id="IPR009100">
    <property type="entry name" value="AcylCoA_DH/oxidase_NM_dom_sf"/>
</dbReference>
<evidence type="ECO:0000259" key="5">
    <source>
        <dbReference type="Pfam" id="PF00441"/>
    </source>
</evidence>
<comment type="cofactor">
    <cofactor evidence="1">
        <name>FAD</name>
        <dbReference type="ChEBI" id="CHEBI:57692"/>
    </cofactor>
</comment>
<dbReference type="EMBL" id="SMOD01000014">
    <property type="protein sequence ID" value="TDG06573.1"/>
    <property type="molecule type" value="Genomic_DNA"/>
</dbReference>
<dbReference type="Pfam" id="PF02771">
    <property type="entry name" value="Acyl-CoA_dh_N"/>
    <property type="match status" value="1"/>
</dbReference>
<evidence type="ECO:0000259" key="6">
    <source>
        <dbReference type="Pfam" id="PF02770"/>
    </source>
</evidence>
<dbReference type="SUPFAM" id="SSF56645">
    <property type="entry name" value="Acyl-CoA dehydrogenase NM domain-like"/>
    <property type="match status" value="1"/>
</dbReference>
<comment type="caution">
    <text evidence="8">The sequence shown here is derived from an EMBL/GenBank/DDBJ whole genome shotgun (WGS) entry which is preliminary data.</text>
</comment>
<dbReference type="Gene3D" id="1.20.140.10">
    <property type="entry name" value="Butyryl-CoA Dehydrogenase, subunit A, domain 3"/>
    <property type="match status" value="1"/>
</dbReference>
<dbReference type="Proteomes" id="UP000295606">
    <property type="component" value="Unassembled WGS sequence"/>
</dbReference>
<dbReference type="InterPro" id="IPR045008">
    <property type="entry name" value="ACX4-like"/>
</dbReference>
<dbReference type="PROSITE" id="PS00073">
    <property type="entry name" value="ACYL_COA_DH_2"/>
    <property type="match status" value="1"/>
</dbReference>
<dbReference type="AlphaFoldDB" id="A0A4R5LCK6"/>
<dbReference type="InterPro" id="IPR037069">
    <property type="entry name" value="AcylCoA_DH/ox_N_sf"/>
</dbReference>
<dbReference type="GO" id="GO:0006635">
    <property type="term" value="P:fatty acid beta-oxidation"/>
    <property type="evidence" value="ECO:0007669"/>
    <property type="project" value="InterPro"/>
</dbReference>
<dbReference type="InterPro" id="IPR036250">
    <property type="entry name" value="AcylCo_DH-like_C"/>
</dbReference>
<proteinExistence type="inferred from homology"/>
<dbReference type="Pfam" id="PF02770">
    <property type="entry name" value="Acyl-CoA_dh_M"/>
    <property type="match status" value="1"/>
</dbReference>
<evidence type="ECO:0000256" key="1">
    <source>
        <dbReference type="ARBA" id="ARBA00001974"/>
    </source>
</evidence>
<name>A0A4R5LCK6_9BURK</name>
<dbReference type="Gene3D" id="1.10.540.10">
    <property type="entry name" value="Acyl-CoA dehydrogenase/oxidase, N-terminal domain"/>
    <property type="match status" value="1"/>
</dbReference>
<dbReference type="InterPro" id="IPR006091">
    <property type="entry name" value="Acyl-CoA_Oxase/DH_mid-dom"/>
</dbReference>
<dbReference type="OrthoDB" id="6138585at2"/>
<evidence type="ECO:0000313" key="8">
    <source>
        <dbReference type="EMBL" id="TDG06573.1"/>
    </source>
</evidence>
<keyword evidence="4" id="KW-0274">FAD</keyword>
<dbReference type="GO" id="GO:0050660">
    <property type="term" value="F:flavin adenine dinucleotide binding"/>
    <property type="evidence" value="ECO:0007669"/>
    <property type="project" value="InterPro"/>
</dbReference>
<reference evidence="8 9" key="1">
    <citation type="submission" date="2019-03" db="EMBL/GenBank/DDBJ databases">
        <title>Paraburkholderia sp. isolated from native Mimosa gymnas in Guartela State Park, Brazil.</title>
        <authorList>
            <person name="Paulitsch F."/>
            <person name="Hungria M."/>
            <person name="Delamuta J.R.M."/>
            <person name="Ribeiro R.A."/>
            <person name="Dall'Agnol R."/>
            <person name="Silva J.S.B."/>
        </authorList>
    </citation>
    <scope>NUCLEOTIDE SEQUENCE [LARGE SCALE GENOMIC DNA]</scope>
    <source>
        <strain evidence="8 9">CNPSo 3008</strain>
    </source>
</reference>
<feature type="domain" description="Acyl-CoA dehydrogenase/oxidase C-terminal" evidence="5">
    <location>
        <begin position="259"/>
        <end position="399"/>
    </location>
</feature>
<dbReference type="GO" id="GO:0003995">
    <property type="term" value="F:acyl-CoA dehydrogenase activity"/>
    <property type="evidence" value="ECO:0007669"/>
    <property type="project" value="InterPro"/>
</dbReference>
<dbReference type="Gene3D" id="2.40.110.10">
    <property type="entry name" value="Butyryl-CoA Dehydrogenase, subunit A, domain 2"/>
    <property type="match status" value="1"/>
</dbReference>
<evidence type="ECO:0000256" key="4">
    <source>
        <dbReference type="ARBA" id="ARBA00022827"/>
    </source>
</evidence>
<dbReference type="InterPro" id="IPR006089">
    <property type="entry name" value="Acyl-CoA_DH_CS"/>
</dbReference>
<dbReference type="InterPro" id="IPR009075">
    <property type="entry name" value="AcylCo_DH/oxidase_C"/>
</dbReference>
<dbReference type="RefSeq" id="WP_133184424.1">
    <property type="nucleotide sequence ID" value="NZ_SMOD01000014.1"/>
</dbReference>
<feature type="domain" description="Acyl-CoA oxidase/dehydrogenase middle" evidence="6">
    <location>
        <begin position="145"/>
        <end position="239"/>
    </location>
</feature>
<dbReference type="SUPFAM" id="SSF47203">
    <property type="entry name" value="Acyl-CoA dehydrogenase C-terminal domain-like"/>
    <property type="match status" value="1"/>
</dbReference>